<proteinExistence type="predicted"/>
<dbReference type="EMBL" id="CM047747">
    <property type="protein sequence ID" value="KAJ0017707.1"/>
    <property type="molecule type" value="Genomic_DNA"/>
</dbReference>
<protein>
    <submittedName>
        <fullName evidence="1">Uncharacterized protein</fullName>
    </submittedName>
</protein>
<keyword evidence="2" id="KW-1185">Reference proteome</keyword>
<gene>
    <name evidence="1" type="ORF">Pint_11089</name>
</gene>
<evidence type="ECO:0000313" key="1">
    <source>
        <dbReference type="EMBL" id="KAJ0017707.1"/>
    </source>
</evidence>
<evidence type="ECO:0000313" key="2">
    <source>
        <dbReference type="Proteomes" id="UP001163603"/>
    </source>
</evidence>
<name>A0ACC0XIZ0_9ROSI</name>
<sequence>MLVQLDNNFTCAPIDEDWEKLEKVCEIFEAFNSATNVISGSEYPTSNLFLQEICDIKELLDEKCSDDDDFIRSMEGKMKGKFDKYWGECNLLMAIAVVLDLRMKMRLLQFAYPQFFPNEEAKDKIDECELPCMRFIKNMRRKVNLPPVNHLYKSVRIGG</sequence>
<accession>A0ACC0XIZ0</accession>
<organism evidence="1 2">
    <name type="scientific">Pistacia integerrima</name>
    <dbReference type="NCBI Taxonomy" id="434235"/>
    <lineage>
        <taxon>Eukaryota</taxon>
        <taxon>Viridiplantae</taxon>
        <taxon>Streptophyta</taxon>
        <taxon>Embryophyta</taxon>
        <taxon>Tracheophyta</taxon>
        <taxon>Spermatophyta</taxon>
        <taxon>Magnoliopsida</taxon>
        <taxon>eudicotyledons</taxon>
        <taxon>Gunneridae</taxon>
        <taxon>Pentapetalae</taxon>
        <taxon>rosids</taxon>
        <taxon>malvids</taxon>
        <taxon>Sapindales</taxon>
        <taxon>Anacardiaceae</taxon>
        <taxon>Pistacia</taxon>
    </lineage>
</organism>
<dbReference type="Proteomes" id="UP001163603">
    <property type="component" value="Chromosome 12"/>
</dbReference>
<comment type="caution">
    <text evidence="1">The sequence shown here is derived from an EMBL/GenBank/DDBJ whole genome shotgun (WGS) entry which is preliminary data.</text>
</comment>
<reference evidence="2" key="1">
    <citation type="journal article" date="2023" name="G3 (Bethesda)">
        <title>Genome assembly and association tests identify interacting loci associated with vigor, precocity, and sex in interspecific pistachio rootstocks.</title>
        <authorList>
            <person name="Palmer W."/>
            <person name="Jacygrad E."/>
            <person name="Sagayaradj S."/>
            <person name="Cavanaugh K."/>
            <person name="Han R."/>
            <person name="Bertier L."/>
            <person name="Beede B."/>
            <person name="Kafkas S."/>
            <person name="Golino D."/>
            <person name="Preece J."/>
            <person name="Michelmore R."/>
        </authorList>
    </citation>
    <scope>NUCLEOTIDE SEQUENCE [LARGE SCALE GENOMIC DNA]</scope>
</reference>